<dbReference type="PROSITE" id="PS50011">
    <property type="entry name" value="PROTEIN_KINASE_DOM"/>
    <property type="match status" value="1"/>
</dbReference>
<reference evidence="9" key="1">
    <citation type="submission" date="2021-03" db="EMBL/GenBank/DDBJ databases">
        <title>Streptomyces strains.</title>
        <authorList>
            <person name="Lund M.B."/>
            <person name="Toerring T."/>
        </authorList>
    </citation>
    <scope>NUCLEOTIDE SEQUENCE</scope>
    <source>
        <strain evidence="9">JCM 4242</strain>
    </source>
</reference>
<dbReference type="InterPro" id="IPR008271">
    <property type="entry name" value="Ser/Thr_kinase_AS"/>
</dbReference>
<dbReference type="InterPro" id="IPR000719">
    <property type="entry name" value="Prot_kinase_dom"/>
</dbReference>
<feature type="compositionally biased region" description="Pro residues" evidence="6">
    <location>
        <begin position="318"/>
        <end position="327"/>
    </location>
</feature>
<evidence type="ECO:0000256" key="3">
    <source>
        <dbReference type="ARBA" id="ARBA00022777"/>
    </source>
</evidence>
<feature type="domain" description="Protein kinase" evidence="8">
    <location>
        <begin position="24"/>
        <end position="288"/>
    </location>
</feature>
<evidence type="ECO:0000259" key="8">
    <source>
        <dbReference type="PROSITE" id="PS50011"/>
    </source>
</evidence>
<dbReference type="SMART" id="SM00220">
    <property type="entry name" value="S_TKc"/>
    <property type="match status" value="1"/>
</dbReference>
<keyword evidence="2 5" id="KW-0547">Nucleotide-binding</keyword>
<feature type="binding site" evidence="5">
    <location>
        <position position="52"/>
    </location>
    <ligand>
        <name>ATP</name>
        <dbReference type="ChEBI" id="CHEBI:30616"/>
    </ligand>
</feature>
<name>A0A939FW65_9ACTN</name>
<evidence type="ECO:0000313" key="9">
    <source>
        <dbReference type="EMBL" id="MBO0657190.1"/>
    </source>
</evidence>
<dbReference type="CDD" id="cd14014">
    <property type="entry name" value="STKc_PknB_like"/>
    <property type="match status" value="1"/>
</dbReference>
<dbReference type="InterPro" id="IPR011009">
    <property type="entry name" value="Kinase-like_dom_sf"/>
</dbReference>
<organism evidence="9 10">
    <name type="scientific">Streptomyces triculaminicus</name>
    <dbReference type="NCBI Taxonomy" id="2816232"/>
    <lineage>
        <taxon>Bacteria</taxon>
        <taxon>Bacillati</taxon>
        <taxon>Actinomycetota</taxon>
        <taxon>Actinomycetes</taxon>
        <taxon>Kitasatosporales</taxon>
        <taxon>Streptomycetaceae</taxon>
        <taxon>Streptomyces</taxon>
    </lineage>
</organism>
<evidence type="ECO:0000256" key="2">
    <source>
        <dbReference type="ARBA" id="ARBA00022741"/>
    </source>
</evidence>
<dbReference type="Pfam" id="PF00069">
    <property type="entry name" value="Pkinase"/>
    <property type="match status" value="1"/>
</dbReference>
<dbReference type="PANTHER" id="PTHR43289">
    <property type="entry name" value="MITOGEN-ACTIVATED PROTEIN KINASE KINASE KINASE 20-RELATED"/>
    <property type="match status" value="1"/>
</dbReference>
<dbReference type="PANTHER" id="PTHR43289:SF34">
    <property type="entry name" value="SERINE_THREONINE-PROTEIN KINASE YBDM-RELATED"/>
    <property type="match status" value="1"/>
</dbReference>
<accession>A0A939FW65</accession>
<keyword evidence="3 9" id="KW-0418">Kinase</keyword>
<keyword evidence="7" id="KW-1133">Transmembrane helix</keyword>
<keyword evidence="7" id="KW-0472">Membrane</keyword>
<evidence type="ECO:0000313" key="10">
    <source>
        <dbReference type="Proteomes" id="UP000664781"/>
    </source>
</evidence>
<gene>
    <name evidence="9" type="ORF">J1792_32090</name>
</gene>
<keyword evidence="10" id="KW-1185">Reference proteome</keyword>
<evidence type="ECO:0000256" key="1">
    <source>
        <dbReference type="ARBA" id="ARBA00022679"/>
    </source>
</evidence>
<evidence type="ECO:0000256" key="6">
    <source>
        <dbReference type="SAM" id="MobiDB-lite"/>
    </source>
</evidence>
<dbReference type="Proteomes" id="UP000664781">
    <property type="component" value="Unassembled WGS sequence"/>
</dbReference>
<protein>
    <submittedName>
        <fullName evidence="9">Serine/threonine protein kinase</fullName>
    </submittedName>
</protein>
<keyword evidence="9" id="KW-0723">Serine/threonine-protein kinase</keyword>
<keyword evidence="4 5" id="KW-0067">ATP-binding</keyword>
<sequence>MENSRSAGVFQELEDGAPLVVGDYRLVARLGSGGMGKVYLSYTPAGRPVAIKVIRPEFAEDPEFRRRFADEVAAARRVQGLCTAPVLDSDTDGPRPWLATAYVPGPTLSSAVTAHGPLPVPTVLLLIAGMAEALQAIHGAGLVHRDLKPSNVLLAPDGPRVIDFGIARAADATALTATGVAVGTPSFMAPEQASGAEITAATDVFALGQVAVYAATGAPAYGDGPSHAVLYRIVHQEPDLSAVPAELQTLVARCLAKDPGQRPALSTVIELCRAAGDDTQLRRGEGWLPAGVAAGIAQRPPAPGPALTAPLTVVVPPSPPTPSPSYVPKPSSYARKPPRKRTTRTVLSVALGVLAVTASVVAGYTLTISGSTASDDTTRIKSQVDYQKMTLPAGSHFELADTSLTPRQGYTDDIFLHCPESGSCYLGTDTSRLTRLDSRVKGSRETCRKKTDSTTSINTDTLSKGSQICVRNQQGWAGLLTIKSKSLADIREASVDFHVEAWTDS</sequence>
<keyword evidence="7" id="KW-0812">Transmembrane</keyword>
<dbReference type="GO" id="GO:0004674">
    <property type="term" value="F:protein serine/threonine kinase activity"/>
    <property type="evidence" value="ECO:0007669"/>
    <property type="project" value="UniProtKB-KW"/>
</dbReference>
<dbReference type="PROSITE" id="PS00108">
    <property type="entry name" value="PROTEIN_KINASE_ST"/>
    <property type="match status" value="1"/>
</dbReference>
<dbReference type="InterPro" id="IPR017441">
    <property type="entry name" value="Protein_kinase_ATP_BS"/>
</dbReference>
<comment type="caution">
    <text evidence="9">The sequence shown here is derived from an EMBL/GenBank/DDBJ whole genome shotgun (WGS) entry which is preliminary data.</text>
</comment>
<evidence type="ECO:0000256" key="7">
    <source>
        <dbReference type="SAM" id="Phobius"/>
    </source>
</evidence>
<dbReference type="Gene3D" id="3.30.200.20">
    <property type="entry name" value="Phosphorylase Kinase, domain 1"/>
    <property type="match status" value="1"/>
</dbReference>
<feature type="region of interest" description="Disordered" evidence="6">
    <location>
        <begin position="318"/>
        <end position="340"/>
    </location>
</feature>
<evidence type="ECO:0000256" key="5">
    <source>
        <dbReference type="PROSITE-ProRule" id="PRU10141"/>
    </source>
</evidence>
<proteinExistence type="predicted"/>
<evidence type="ECO:0000256" key="4">
    <source>
        <dbReference type="ARBA" id="ARBA00022840"/>
    </source>
</evidence>
<dbReference type="Gene3D" id="1.10.510.10">
    <property type="entry name" value="Transferase(Phosphotransferase) domain 1"/>
    <property type="match status" value="1"/>
</dbReference>
<dbReference type="GO" id="GO:0005524">
    <property type="term" value="F:ATP binding"/>
    <property type="evidence" value="ECO:0007669"/>
    <property type="project" value="UniProtKB-UniRule"/>
</dbReference>
<dbReference type="EMBL" id="JAFMOF010000007">
    <property type="protein sequence ID" value="MBO0657190.1"/>
    <property type="molecule type" value="Genomic_DNA"/>
</dbReference>
<dbReference type="PROSITE" id="PS00107">
    <property type="entry name" value="PROTEIN_KINASE_ATP"/>
    <property type="match status" value="1"/>
</dbReference>
<keyword evidence="1" id="KW-0808">Transferase</keyword>
<dbReference type="SUPFAM" id="SSF56112">
    <property type="entry name" value="Protein kinase-like (PK-like)"/>
    <property type="match status" value="1"/>
</dbReference>
<dbReference type="AlphaFoldDB" id="A0A939FW65"/>
<feature type="transmembrane region" description="Helical" evidence="7">
    <location>
        <begin position="345"/>
        <end position="366"/>
    </location>
</feature>